<feature type="transmembrane region" description="Helical" evidence="6">
    <location>
        <begin position="390"/>
        <end position="410"/>
    </location>
</feature>
<evidence type="ECO:0000256" key="4">
    <source>
        <dbReference type="ARBA" id="ARBA00022989"/>
    </source>
</evidence>
<feature type="transmembrane region" description="Helical" evidence="6">
    <location>
        <begin position="61"/>
        <end position="86"/>
    </location>
</feature>
<dbReference type="PANTHER" id="PTHR33529">
    <property type="entry name" value="SLR0882 PROTEIN-RELATED"/>
    <property type="match status" value="1"/>
</dbReference>
<comment type="caution">
    <text evidence="7">The sequence shown here is derived from an EMBL/GenBank/DDBJ whole genome shotgun (WGS) entry which is preliminary data.</text>
</comment>
<protein>
    <recommendedName>
        <fullName evidence="9">YjgP/YjgQ family permease</fullName>
    </recommendedName>
</protein>
<evidence type="ECO:0000256" key="3">
    <source>
        <dbReference type="ARBA" id="ARBA00022692"/>
    </source>
</evidence>
<keyword evidence="2" id="KW-1003">Cell membrane</keyword>
<evidence type="ECO:0000256" key="6">
    <source>
        <dbReference type="SAM" id="Phobius"/>
    </source>
</evidence>
<organism evidence="7 8">
    <name type="scientific">candidate division WOR-3 bacterium</name>
    <dbReference type="NCBI Taxonomy" id="2052148"/>
    <lineage>
        <taxon>Bacteria</taxon>
        <taxon>Bacteria division WOR-3</taxon>
    </lineage>
</organism>
<dbReference type="PANTHER" id="PTHR33529:SF6">
    <property type="entry name" value="YJGP_YJGQ FAMILY PERMEASE"/>
    <property type="match status" value="1"/>
</dbReference>
<dbReference type="EMBL" id="QNBE01000070">
    <property type="protein sequence ID" value="RKX69693.1"/>
    <property type="molecule type" value="Genomic_DNA"/>
</dbReference>
<evidence type="ECO:0000256" key="1">
    <source>
        <dbReference type="ARBA" id="ARBA00004651"/>
    </source>
</evidence>
<reference evidence="7 8" key="1">
    <citation type="submission" date="2018-06" db="EMBL/GenBank/DDBJ databases">
        <title>Extensive metabolic versatility and redundancy in microbially diverse, dynamic hydrothermal sediments.</title>
        <authorList>
            <person name="Dombrowski N."/>
            <person name="Teske A."/>
            <person name="Baker B.J."/>
        </authorList>
    </citation>
    <scope>NUCLEOTIDE SEQUENCE [LARGE SCALE GENOMIC DNA]</scope>
    <source>
        <strain evidence="7">B36_G15</strain>
    </source>
</reference>
<evidence type="ECO:0008006" key="9">
    <source>
        <dbReference type="Google" id="ProtNLM"/>
    </source>
</evidence>
<dbReference type="Pfam" id="PF03739">
    <property type="entry name" value="LptF_LptG"/>
    <property type="match status" value="1"/>
</dbReference>
<keyword evidence="5 6" id="KW-0472">Membrane</keyword>
<comment type="subcellular location">
    <subcellularLocation>
        <location evidence="1">Cell membrane</location>
        <topology evidence="1">Multi-pass membrane protein</topology>
    </subcellularLocation>
</comment>
<dbReference type="AlphaFoldDB" id="A0A660SGC7"/>
<dbReference type="GO" id="GO:0015920">
    <property type="term" value="P:lipopolysaccharide transport"/>
    <property type="evidence" value="ECO:0007669"/>
    <property type="project" value="TreeGrafter"/>
</dbReference>
<keyword evidence="4 6" id="KW-1133">Transmembrane helix</keyword>
<evidence type="ECO:0000256" key="5">
    <source>
        <dbReference type="ARBA" id="ARBA00023136"/>
    </source>
</evidence>
<gene>
    <name evidence="7" type="ORF">DRP53_07380</name>
</gene>
<feature type="transmembrane region" description="Helical" evidence="6">
    <location>
        <begin position="20"/>
        <end position="41"/>
    </location>
</feature>
<feature type="transmembrane region" description="Helical" evidence="6">
    <location>
        <begin position="332"/>
        <end position="350"/>
    </location>
</feature>
<evidence type="ECO:0000313" key="8">
    <source>
        <dbReference type="Proteomes" id="UP000268469"/>
    </source>
</evidence>
<accession>A0A660SGC7</accession>
<sequence length="417" mass="47020">MISLLAKSLITTDRQLLKDYLPPFLFSLFALTFILFLQQLFKLIDLLVSKGVGLDLVSGVFINSLPFIISSTVPMAILVATLMTFGRMAQDNEMVVIFTSGVRIGRLILPILIINLFITIGLIIFNNLVVPEANHRVRRLMVEILRKRPAIKLRSGVFIDEFPGYTIYIGSIDTRAAKIHHLTIYEKSSRTIITAPEGIARTTDGGATYIFDLSNGEMHEPLPQGGYRRVRFESQRLIIKAKEEHRSHRGKYRGDREMTIGMLDKAIRREKKNLTTTRSELIGTMTTAIDRYLQYGPGALNFITTKVKSQLRKLRFIKKKIARYKVEIEKKIAIPFAAIIFLFLGAPLGYLVRRGGVLGGILAIGFFSLYYILLISGEELADRALLPPELAIWLPNIVLGIIATHFYLLVDRGRGLL</sequence>
<name>A0A660SGC7_UNCW3</name>
<feature type="transmembrane region" description="Helical" evidence="6">
    <location>
        <begin position="107"/>
        <end position="129"/>
    </location>
</feature>
<dbReference type="Proteomes" id="UP000268469">
    <property type="component" value="Unassembled WGS sequence"/>
</dbReference>
<evidence type="ECO:0000256" key="2">
    <source>
        <dbReference type="ARBA" id="ARBA00022475"/>
    </source>
</evidence>
<keyword evidence="3 6" id="KW-0812">Transmembrane</keyword>
<feature type="transmembrane region" description="Helical" evidence="6">
    <location>
        <begin position="357"/>
        <end position="375"/>
    </location>
</feature>
<dbReference type="InterPro" id="IPR005495">
    <property type="entry name" value="LptG/LptF_permease"/>
</dbReference>
<proteinExistence type="predicted"/>
<evidence type="ECO:0000313" key="7">
    <source>
        <dbReference type="EMBL" id="RKX69693.1"/>
    </source>
</evidence>
<dbReference type="GO" id="GO:0043190">
    <property type="term" value="C:ATP-binding cassette (ABC) transporter complex"/>
    <property type="evidence" value="ECO:0007669"/>
    <property type="project" value="TreeGrafter"/>
</dbReference>